<dbReference type="Proteomes" id="UP000309128">
    <property type="component" value="Unassembled WGS sequence"/>
</dbReference>
<dbReference type="GO" id="GO:0003677">
    <property type="term" value="F:DNA binding"/>
    <property type="evidence" value="ECO:0007669"/>
    <property type="project" value="InterPro"/>
</dbReference>
<accession>A0A5S4EXW0</accession>
<dbReference type="GO" id="GO:0015666">
    <property type="term" value="F:restriction endodeoxyribonuclease activity"/>
    <property type="evidence" value="ECO:0007669"/>
    <property type="project" value="TreeGrafter"/>
</dbReference>
<dbReference type="GO" id="GO:0009307">
    <property type="term" value="P:DNA restriction-modification system"/>
    <property type="evidence" value="ECO:0007669"/>
    <property type="project" value="InterPro"/>
</dbReference>
<dbReference type="PANTHER" id="PTHR30015">
    <property type="entry name" value="MRR RESTRICTION SYSTEM PROTEIN"/>
    <property type="match status" value="1"/>
</dbReference>
<feature type="compositionally biased region" description="Basic and acidic residues" evidence="1">
    <location>
        <begin position="12"/>
        <end position="43"/>
    </location>
</feature>
<evidence type="ECO:0000259" key="2">
    <source>
        <dbReference type="Pfam" id="PF04471"/>
    </source>
</evidence>
<dbReference type="Pfam" id="PF04471">
    <property type="entry name" value="Mrr_cat"/>
    <property type="match status" value="1"/>
</dbReference>
<name>A0A5S4EXW0_9ACTN</name>
<evidence type="ECO:0000313" key="4">
    <source>
        <dbReference type="Proteomes" id="UP000309128"/>
    </source>
</evidence>
<evidence type="ECO:0000256" key="1">
    <source>
        <dbReference type="SAM" id="MobiDB-lite"/>
    </source>
</evidence>
<reference evidence="3 4" key="1">
    <citation type="submission" date="2019-05" db="EMBL/GenBank/DDBJ databases">
        <title>Draft genome sequence of Nonomuraea turkmeniaca DSM 43926.</title>
        <authorList>
            <person name="Saricaoglu S."/>
            <person name="Isik K."/>
        </authorList>
    </citation>
    <scope>NUCLEOTIDE SEQUENCE [LARGE SCALE GENOMIC DNA]</scope>
    <source>
        <strain evidence="3 4">DSM 43926</strain>
    </source>
</reference>
<sequence>MARGSSPSGSYREWERAQRAAAREQEQAARRREQERKAREREAAQAQAAARDAEATNKTQQVHHRVEELESILRASLSRDPRVDLRTLRKGVTMAPLELGPLGVPIPPPRWEDFAPRQPGGFAKLLGLRERRYTADLAAAESGFAQAQAEHRQAEVGRQREVVERRQAHDRKLDHARREASKHNAHIDKMATGLQTGDRYAVSDYMELVLRNAPYPSGFPNERHAGYVPESSLLAIEWYLPSLDVIPADKTFRHVKSRKAVEATTRPIGEIRQLYQRVIAQIALRTLREIFAADPNMLITTIVFNGRVHAVDPVTGQRIKPHLITLRATREQFTPLVLSEPKFNPVECVRRHFFADVSPHPDELVPVEPVMPYSMADPRAVDPIDVLSEIDKRPNLLELKPKEFEAFIQNLFTKMGFDTQLFHASGDGGVDCVAYDPHPIRGGKFIIQAKLYNHTVQPTHVRDLYGTVQHEGARTGIMITTSGYGPDSYKFAAGKPLNLIDGTGLLALCHDHGIPARIVPGKGKKTKP</sequence>
<keyword evidence="3" id="KW-0540">Nuclease</keyword>
<evidence type="ECO:0000313" key="3">
    <source>
        <dbReference type="EMBL" id="TMR08410.1"/>
    </source>
</evidence>
<dbReference type="InterPro" id="IPR052906">
    <property type="entry name" value="Type_IV_Methyl-Rstrct_Enzyme"/>
</dbReference>
<dbReference type="AlphaFoldDB" id="A0A5S4EXW0"/>
<keyword evidence="4" id="KW-1185">Reference proteome</keyword>
<protein>
    <submittedName>
        <fullName evidence="3">Restriction endonuclease</fullName>
    </submittedName>
</protein>
<organism evidence="3 4">
    <name type="scientific">Nonomuraea turkmeniaca</name>
    <dbReference type="NCBI Taxonomy" id="103838"/>
    <lineage>
        <taxon>Bacteria</taxon>
        <taxon>Bacillati</taxon>
        <taxon>Actinomycetota</taxon>
        <taxon>Actinomycetes</taxon>
        <taxon>Streptosporangiales</taxon>
        <taxon>Streptosporangiaceae</taxon>
        <taxon>Nonomuraea</taxon>
    </lineage>
</organism>
<dbReference type="InterPro" id="IPR011335">
    <property type="entry name" value="Restrct_endonuc-II-like"/>
</dbReference>
<dbReference type="InterPro" id="IPR007560">
    <property type="entry name" value="Restrct_endonuc_IV_Mrr"/>
</dbReference>
<dbReference type="OrthoDB" id="3206608at2"/>
<dbReference type="Gene3D" id="3.40.1350.10">
    <property type="match status" value="1"/>
</dbReference>
<proteinExistence type="predicted"/>
<feature type="region of interest" description="Disordered" evidence="1">
    <location>
        <begin position="1"/>
        <end position="63"/>
    </location>
</feature>
<dbReference type="PANTHER" id="PTHR30015:SF7">
    <property type="entry name" value="TYPE IV METHYL-DIRECTED RESTRICTION ENZYME ECOKMRR"/>
    <property type="match status" value="1"/>
</dbReference>
<dbReference type="InterPro" id="IPR011856">
    <property type="entry name" value="tRNA_endonuc-like_dom_sf"/>
</dbReference>
<feature type="region of interest" description="Disordered" evidence="1">
    <location>
        <begin position="151"/>
        <end position="183"/>
    </location>
</feature>
<dbReference type="EMBL" id="VCKY01000295">
    <property type="protein sequence ID" value="TMR08410.1"/>
    <property type="molecule type" value="Genomic_DNA"/>
</dbReference>
<comment type="caution">
    <text evidence="3">The sequence shown here is derived from an EMBL/GenBank/DDBJ whole genome shotgun (WGS) entry which is preliminary data.</text>
</comment>
<gene>
    <name evidence="3" type="ORF">ETD86_47890</name>
</gene>
<feature type="domain" description="Restriction endonuclease type IV Mrr" evidence="2">
    <location>
        <begin position="397"/>
        <end position="509"/>
    </location>
</feature>
<dbReference type="SUPFAM" id="SSF52980">
    <property type="entry name" value="Restriction endonuclease-like"/>
    <property type="match status" value="1"/>
</dbReference>
<keyword evidence="3" id="KW-0255">Endonuclease</keyword>
<keyword evidence="3" id="KW-0378">Hydrolase</keyword>